<proteinExistence type="predicted"/>
<feature type="domain" description="SCP" evidence="1">
    <location>
        <begin position="95"/>
        <end position="215"/>
    </location>
</feature>
<dbReference type="Pfam" id="PF00188">
    <property type="entry name" value="CAP"/>
    <property type="match status" value="1"/>
</dbReference>
<organism evidence="3">
    <name type="scientific">Thiothrix subterranea</name>
    <dbReference type="NCBI Taxonomy" id="2735563"/>
    <lineage>
        <taxon>Bacteria</taxon>
        <taxon>Pseudomonadati</taxon>
        <taxon>Pseudomonadota</taxon>
        <taxon>Gammaproteobacteria</taxon>
        <taxon>Thiotrichales</taxon>
        <taxon>Thiotrichaceae</taxon>
        <taxon>Thiothrix</taxon>
    </lineage>
</organism>
<dbReference type="RefSeq" id="WP_308134248.1">
    <property type="nucleotide sequence ID" value="NZ_CP133217.1"/>
</dbReference>
<dbReference type="InterPro" id="IPR014044">
    <property type="entry name" value="CAP_dom"/>
</dbReference>
<reference evidence="3 4" key="1">
    <citation type="submission" date="2023-08" db="EMBL/GenBank/DDBJ databases">
        <title>New molecular markers tilS and rpoB for phylogenetic and monitoring studies of the genus Thiothrix biodiversity.</title>
        <authorList>
            <person name="Ravin N.V."/>
            <person name="Smolyakov D."/>
            <person name="Markov N.D."/>
            <person name="Beletsky A.V."/>
            <person name="Mardanov A.V."/>
            <person name="Rudenko T.S."/>
            <person name="Grabovich M.Y."/>
        </authorList>
    </citation>
    <scope>NUCLEOTIDE SEQUENCE</scope>
    <source>
        <strain evidence="3">DNT52</strain>
        <strain evidence="2 4">H33</strain>
    </source>
</reference>
<sequence>MAKRLAVQVTQPLLGQPPVLSDTVIYEAEGEPQYAWRVPSSNTGGWSVNTTNRQLARAFYNSVYSASLNTPIGWTGNHAGCVAGTTSSDFKNSVLARINYFRAMAGVPANITLDSTYSAKAQQAALMMSANNTLSHEPPSSWNCYTADGRAAAESSNISLGHNGWDAVGGQMRDNGSNNTAVGHRRWLLLPQTQRMGAGDVPASGSFSPANAVWVFDGNTFAARPSTHT</sequence>
<evidence type="ECO:0000313" key="4">
    <source>
        <dbReference type="Proteomes" id="UP001223336"/>
    </source>
</evidence>
<evidence type="ECO:0000313" key="3">
    <source>
        <dbReference type="EMBL" id="WML85352.1"/>
    </source>
</evidence>
<dbReference type="EMBL" id="JAVFKN010000006">
    <property type="protein sequence ID" value="MDQ5768172.1"/>
    <property type="molecule type" value="Genomic_DNA"/>
</dbReference>
<accession>A0AA51MN31</accession>
<dbReference type="EMBL" id="CP133217">
    <property type="protein sequence ID" value="WML85352.1"/>
    <property type="molecule type" value="Genomic_DNA"/>
</dbReference>
<gene>
    <name evidence="2" type="ORF">RCC75_06515</name>
    <name evidence="3" type="ORF">RCG00_13715</name>
</gene>
<dbReference type="Gene3D" id="3.40.33.10">
    <property type="entry name" value="CAP"/>
    <property type="match status" value="1"/>
</dbReference>
<evidence type="ECO:0000259" key="1">
    <source>
        <dbReference type="Pfam" id="PF00188"/>
    </source>
</evidence>
<dbReference type="AlphaFoldDB" id="A0AA51MN31"/>
<dbReference type="Proteomes" id="UP001229862">
    <property type="component" value="Chromosome"/>
</dbReference>
<evidence type="ECO:0000313" key="2">
    <source>
        <dbReference type="EMBL" id="MDQ5768172.1"/>
    </source>
</evidence>
<dbReference type="SUPFAM" id="SSF55797">
    <property type="entry name" value="PR-1-like"/>
    <property type="match status" value="1"/>
</dbReference>
<protein>
    <submittedName>
        <fullName evidence="3">CAP domain-containing protein</fullName>
    </submittedName>
</protein>
<dbReference type="Proteomes" id="UP001223336">
    <property type="component" value="Unassembled WGS sequence"/>
</dbReference>
<name>A0AA51MN31_9GAMM</name>
<dbReference type="InterPro" id="IPR035940">
    <property type="entry name" value="CAP_sf"/>
</dbReference>
<keyword evidence="4" id="KW-1185">Reference proteome</keyword>
<dbReference type="CDD" id="cd05379">
    <property type="entry name" value="CAP_bacterial"/>
    <property type="match status" value="1"/>
</dbReference>